<organism evidence="1 2">
    <name type="scientific">Parafannyhessea umbonata</name>
    <dbReference type="NCBI Taxonomy" id="604330"/>
    <lineage>
        <taxon>Bacteria</taxon>
        <taxon>Bacillati</taxon>
        <taxon>Actinomycetota</taxon>
        <taxon>Coriobacteriia</taxon>
        <taxon>Coriobacteriales</taxon>
        <taxon>Atopobiaceae</taxon>
        <taxon>Parafannyhessea</taxon>
    </lineage>
</organism>
<dbReference type="EMBL" id="LT629759">
    <property type="protein sequence ID" value="SDR79481.1"/>
    <property type="molecule type" value="Genomic_DNA"/>
</dbReference>
<dbReference type="AlphaFoldDB" id="A0A1H1LYA3"/>
<evidence type="ECO:0000313" key="2">
    <source>
        <dbReference type="Proteomes" id="UP000199480"/>
    </source>
</evidence>
<gene>
    <name evidence="1" type="ORF">SAMN04489857_1197</name>
</gene>
<name>A0A1H1LYA3_9ACTN</name>
<protein>
    <submittedName>
        <fullName evidence="1">Uncharacterized protein</fullName>
    </submittedName>
</protein>
<reference evidence="2" key="1">
    <citation type="submission" date="2016-10" db="EMBL/GenBank/DDBJ databases">
        <authorList>
            <person name="Varghese N."/>
            <person name="Submissions S."/>
        </authorList>
    </citation>
    <scope>NUCLEOTIDE SEQUENCE [LARGE SCALE GENOMIC DNA]</scope>
    <source>
        <strain evidence="2">DSM 22620</strain>
    </source>
</reference>
<evidence type="ECO:0000313" key="1">
    <source>
        <dbReference type="EMBL" id="SDR79481.1"/>
    </source>
</evidence>
<proteinExistence type="predicted"/>
<sequence length="109" mass="11907">MKRLPKYTPAEVRNDPYGFTYKEMSEVIGENEASFFHLLKVINLLIEYLGILSSANALAGRSTPLSAGSGAQACPDGQIHRPFGWFGVAGMPWRADQRLFGRFGGAGMP</sequence>
<accession>A0A1H1LYA3</accession>
<dbReference type="Proteomes" id="UP000199480">
    <property type="component" value="Chromosome I"/>
</dbReference>